<gene>
    <name evidence="9" type="ORF">SAMN04488694_106187</name>
    <name evidence="8" type="ORF">SAMN05192552_10068</name>
</gene>
<proteinExistence type="inferred from homology"/>
<keyword evidence="10" id="KW-1185">Reference proteome</keyword>
<reference evidence="9" key="2">
    <citation type="submission" date="2016-10" db="EMBL/GenBank/DDBJ databases">
        <authorList>
            <person name="de Groot N.N."/>
        </authorList>
    </citation>
    <scope>NUCLEOTIDE SEQUENCE [LARGE SCALE GENOMIC DNA]</scope>
    <source>
        <strain evidence="9">CDM_6</strain>
    </source>
</reference>
<protein>
    <submittedName>
        <fullName evidence="9">Prokaryotic molybdopterin-containing oxidoreductase family, membrane subunit</fullName>
    </submittedName>
</protein>
<evidence type="ECO:0000256" key="1">
    <source>
        <dbReference type="ARBA" id="ARBA00004651"/>
    </source>
</evidence>
<evidence type="ECO:0000313" key="11">
    <source>
        <dbReference type="Proteomes" id="UP000324021"/>
    </source>
</evidence>
<keyword evidence="3" id="KW-1003">Cell membrane</keyword>
<evidence type="ECO:0000313" key="8">
    <source>
        <dbReference type="EMBL" id="SDC65573.1"/>
    </source>
</evidence>
<dbReference type="EMBL" id="FOIC01000006">
    <property type="protein sequence ID" value="SET42856.1"/>
    <property type="molecule type" value="Genomic_DNA"/>
</dbReference>
<feature type="transmembrane region" description="Helical" evidence="7">
    <location>
        <begin position="52"/>
        <end position="74"/>
    </location>
</feature>
<evidence type="ECO:0000256" key="6">
    <source>
        <dbReference type="ARBA" id="ARBA00023136"/>
    </source>
</evidence>
<evidence type="ECO:0000256" key="3">
    <source>
        <dbReference type="ARBA" id="ARBA00022475"/>
    </source>
</evidence>
<accession>A0A1I0ED42</accession>
<evidence type="ECO:0000313" key="10">
    <source>
        <dbReference type="Proteomes" id="UP000199320"/>
    </source>
</evidence>
<dbReference type="InterPro" id="IPR005614">
    <property type="entry name" value="NrfD-like"/>
</dbReference>
<feature type="transmembrane region" description="Helical" evidence="7">
    <location>
        <begin position="356"/>
        <end position="373"/>
    </location>
</feature>
<sequence length="474" mass="52541">MVTLNRPISRPLANAPYGRKWKDGVSNGSTMGTKTPSEADILRPVGSTSRTYFIMVAIAGLAFAAFLVGWAYQLQEGLVVTALGDWGSGGGATWGIYIGAFIWWVGIAHGGIILSAAVRLLGMDRYMPVARLAELLTLSGLSAAGFYIIVHLGRPDRMVTSVIGHYHITVHNSPLVWDVTVITAYFVLTATYLGLTLRYDVTRLRDQLPDRLDPIYRFMTIGYTETEDRIVERMVWWLALAIIIMAPLLLHGGVIPWLFAVLPNYPTWFGGVQGPQFLTIALTSAISGVIILSFAFRRAYDWDHIITDDIFRGLLLWLGFFCLLFLWLQLQQNITGLFKAPVDLTIAALARATNPIYLTSMSLVFVTLSYIFAQTIRPALFTRRRAIIAGLAVLTATILEKVLFVVEGFLHPTFDIYEAVPGVYVPGLIEILSILGTIGMVCLFFLTIAKIVPVVELHAIEHLRDGHESINDHE</sequence>
<comment type="subcellular location">
    <subcellularLocation>
        <location evidence="1">Cell membrane</location>
        <topology evidence="1">Multi-pass membrane protein</topology>
    </subcellularLocation>
</comment>
<feature type="transmembrane region" description="Helical" evidence="7">
    <location>
        <begin position="309"/>
        <end position="328"/>
    </location>
</feature>
<feature type="transmembrane region" description="Helical" evidence="7">
    <location>
        <begin position="277"/>
        <end position="297"/>
    </location>
</feature>
<comment type="similarity">
    <text evidence="2">Belongs to the NrfD family.</text>
</comment>
<organism evidence="9 10">
    <name type="scientific">Natrinema hispanicum</name>
    <dbReference type="NCBI Taxonomy" id="392421"/>
    <lineage>
        <taxon>Archaea</taxon>
        <taxon>Methanobacteriati</taxon>
        <taxon>Methanobacteriota</taxon>
        <taxon>Stenosarchaea group</taxon>
        <taxon>Halobacteria</taxon>
        <taxon>Halobacteriales</taxon>
        <taxon>Natrialbaceae</taxon>
        <taxon>Natrinema</taxon>
    </lineage>
</organism>
<feature type="transmembrane region" description="Helical" evidence="7">
    <location>
        <begin position="385"/>
        <end position="404"/>
    </location>
</feature>
<dbReference type="PANTHER" id="PTHR43044">
    <property type="match status" value="1"/>
</dbReference>
<dbReference type="EMBL" id="FMZP01000006">
    <property type="protein sequence ID" value="SDC65573.1"/>
    <property type="molecule type" value="Genomic_DNA"/>
</dbReference>
<dbReference type="AlphaFoldDB" id="A0A1I0ED42"/>
<keyword evidence="5 7" id="KW-1133">Transmembrane helix</keyword>
<evidence type="ECO:0000256" key="5">
    <source>
        <dbReference type="ARBA" id="ARBA00022989"/>
    </source>
</evidence>
<evidence type="ECO:0000256" key="2">
    <source>
        <dbReference type="ARBA" id="ARBA00008929"/>
    </source>
</evidence>
<dbReference type="Proteomes" id="UP000199320">
    <property type="component" value="Unassembled WGS sequence"/>
</dbReference>
<feature type="transmembrane region" description="Helical" evidence="7">
    <location>
        <begin position="94"/>
        <end position="120"/>
    </location>
</feature>
<evidence type="ECO:0000313" key="9">
    <source>
        <dbReference type="EMBL" id="SET42856.1"/>
    </source>
</evidence>
<evidence type="ECO:0000256" key="7">
    <source>
        <dbReference type="SAM" id="Phobius"/>
    </source>
</evidence>
<feature type="transmembrane region" description="Helical" evidence="7">
    <location>
        <begin position="132"/>
        <end position="150"/>
    </location>
</feature>
<dbReference type="GO" id="GO:0005886">
    <property type="term" value="C:plasma membrane"/>
    <property type="evidence" value="ECO:0007669"/>
    <property type="project" value="UniProtKB-SubCell"/>
</dbReference>
<dbReference type="PANTHER" id="PTHR43044:SF2">
    <property type="entry name" value="POLYSULPHIDE REDUCTASE NRFD"/>
    <property type="match status" value="1"/>
</dbReference>
<evidence type="ECO:0000256" key="4">
    <source>
        <dbReference type="ARBA" id="ARBA00022692"/>
    </source>
</evidence>
<feature type="transmembrane region" description="Helical" evidence="7">
    <location>
        <begin position="235"/>
        <end position="257"/>
    </location>
</feature>
<dbReference type="Proteomes" id="UP000324021">
    <property type="component" value="Unassembled WGS sequence"/>
</dbReference>
<dbReference type="STRING" id="392421.SAMN04488694_106187"/>
<keyword evidence="4 7" id="KW-0812">Transmembrane</keyword>
<name>A0A1I0ED42_9EURY</name>
<dbReference type="Pfam" id="PF03916">
    <property type="entry name" value="NrfD"/>
    <property type="match status" value="1"/>
</dbReference>
<feature type="transmembrane region" description="Helical" evidence="7">
    <location>
        <begin position="175"/>
        <end position="195"/>
    </location>
</feature>
<reference evidence="10 11" key="1">
    <citation type="submission" date="2016-10" db="EMBL/GenBank/DDBJ databases">
        <authorList>
            <person name="Varghese N."/>
            <person name="Submissions S."/>
        </authorList>
    </citation>
    <scope>NUCLEOTIDE SEQUENCE [LARGE SCALE GENOMIC DNA]</scope>
    <source>
        <strain evidence="8 11">CDM_1</strain>
        <strain evidence="10">CDM_6</strain>
    </source>
</reference>
<keyword evidence="6 7" id="KW-0472">Membrane</keyword>
<feature type="transmembrane region" description="Helical" evidence="7">
    <location>
        <begin position="424"/>
        <end position="446"/>
    </location>
</feature>